<dbReference type="Proteomes" id="UP001153148">
    <property type="component" value="Unassembled WGS sequence"/>
</dbReference>
<comment type="caution">
    <text evidence="2">The sequence shown here is derived from an EMBL/GenBank/DDBJ whole genome shotgun (WGS) entry which is preliminary data.</text>
</comment>
<feature type="compositionally biased region" description="Low complexity" evidence="1">
    <location>
        <begin position="166"/>
        <end position="177"/>
    </location>
</feature>
<feature type="region of interest" description="Disordered" evidence="1">
    <location>
        <begin position="105"/>
        <end position="200"/>
    </location>
</feature>
<dbReference type="EMBL" id="CAJPIN010013581">
    <property type="protein sequence ID" value="CAG2060789.1"/>
    <property type="molecule type" value="Genomic_DNA"/>
</dbReference>
<accession>A0ABN7P107</accession>
<protein>
    <submittedName>
        <fullName evidence="2">Uncharacterized protein</fullName>
    </submittedName>
</protein>
<feature type="compositionally biased region" description="Basic residues" evidence="1">
    <location>
        <begin position="105"/>
        <end position="125"/>
    </location>
</feature>
<evidence type="ECO:0000313" key="3">
    <source>
        <dbReference type="Proteomes" id="UP001153148"/>
    </source>
</evidence>
<feature type="compositionally biased region" description="Basic and acidic residues" evidence="1">
    <location>
        <begin position="126"/>
        <end position="140"/>
    </location>
</feature>
<evidence type="ECO:0000313" key="2">
    <source>
        <dbReference type="EMBL" id="CAG2060789.1"/>
    </source>
</evidence>
<name>A0ABN7P107_TIMPD</name>
<feature type="compositionally biased region" description="Basic residues" evidence="1">
    <location>
        <begin position="145"/>
        <end position="158"/>
    </location>
</feature>
<organism evidence="2 3">
    <name type="scientific">Timema podura</name>
    <name type="common">Walking stick</name>
    <dbReference type="NCBI Taxonomy" id="61482"/>
    <lineage>
        <taxon>Eukaryota</taxon>
        <taxon>Metazoa</taxon>
        <taxon>Ecdysozoa</taxon>
        <taxon>Arthropoda</taxon>
        <taxon>Hexapoda</taxon>
        <taxon>Insecta</taxon>
        <taxon>Pterygota</taxon>
        <taxon>Neoptera</taxon>
        <taxon>Polyneoptera</taxon>
        <taxon>Phasmatodea</taxon>
        <taxon>Timematodea</taxon>
        <taxon>Timematoidea</taxon>
        <taxon>Timematidae</taxon>
        <taxon>Timema</taxon>
    </lineage>
</organism>
<reference evidence="2" key="1">
    <citation type="submission" date="2021-03" db="EMBL/GenBank/DDBJ databases">
        <authorList>
            <person name="Tran Van P."/>
        </authorList>
    </citation>
    <scope>NUCLEOTIDE SEQUENCE</scope>
</reference>
<gene>
    <name evidence="2" type="ORF">TPAB3V08_LOCUS7745</name>
</gene>
<evidence type="ECO:0000256" key="1">
    <source>
        <dbReference type="SAM" id="MobiDB-lite"/>
    </source>
</evidence>
<sequence length="200" mass="22323">MLIILCCSESDHEGKANKQLKGVAEEDALRKLLSSGEEDDDEEFVLQSLDVTGALDCVISGAGNSECSLYCVVVRVTMRARQTSSSRGWRRKTLSGSCSRLVRKMTMKRRKKKVIKRAKERIRKRTNTEGDKLAEKDKKGGTSSAKKKTKSKKLTKKVKKEDNNTTKESTSELSSDSSESENELKKKSKEGVKLGKESNR</sequence>
<keyword evidence="3" id="KW-1185">Reference proteome</keyword>
<feature type="compositionally biased region" description="Basic and acidic residues" evidence="1">
    <location>
        <begin position="182"/>
        <end position="200"/>
    </location>
</feature>
<proteinExistence type="predicted"/>